<evidence type="ECO:0000313" key="3">
    <source>
        <dbReference type="Proteomes" id="UP001156694"/>
    </source>
</evidence>
<reference evidence="3" key="1">
    <citation type="journal article" date="2019" name="Int. J. Syst. Evol. Microbiol.">
        <title>The Global Catalogue of Microorganisms (GCM) 10K type strain sequencing project: providing services to taxonomists for standard genome sequencing and annotation.</title>
        <authorList>
            <consortium name="The Broad Institute Genomics Platform"/>
            <consortium name="The Broad Institute Genome Sequencing Center for Infectious Disease"/>
            <person name="Wu L."/>
            <person name="Ma J."/>
        </authorList>
    </citation>
    <scope>NUCLEOTIDE SEQUENCE [LARGE SCALE GENOMIC DNA]</scope>
    <source>
        <strain evidence="3">NBRC 110140</strain>
    </source>
</reference>
<feature type="transmembrane region" description="Helical" evidence="1">
    <location>
        <begin position="28"/>
        <end position="50"/>
    </location>
</feature>
<feature type="transmembrane region" description="Helical" evidence="1">
    <location>
        <begin position="96"/>
        <end position="116"/>
    </location>
</feature>
<protein>
    <recommendedName>
        <fullName evidence="4">Cobalamin biosynthesis protein CobQ</fullName>
    </recommendedName>
</protein>
<sequence length="195" mass="22475">MPYDFNMNTPAHIIIAAAAFAQPNKPKITWWAIFGGVLPDLSLYLMVLWARLIGGHSFGRIFDEFYFSNSWQAVFAIDNSIPLWGAILLWAIWRRIWAAIAFAGSGMLHLVSDFLLHNDDARRHFWPFSDWVFESPVSYWDPAHFGQIVGMLESLCVLILGGWLIWRFGRCKISLFFGALLAFQLLPSLLFYYLH</sequence>
<evidence type="ECO:0000256" key="1">
    <source>
        <dbReference type="SAM" id="Phobius"/>
    </source>
</evidence>
<keyword evidence="1" id="KW-0472">Membrane</keyword>
<feature type="transmembrane region" description="Helical" evidence="1">
    <location>
        <begin position="70"/>
        <end position="89"/>
    </location>
</feature>
<comment type="caution">
    <text evidence="2">The sequence shown here is derived from an EMBL/GenBank/DDBJ whole genome shotgun (WGS) entry which is preliminary data.</text>
</comment>
<evidence type="ECO:0000313" key="2">
    <source>
        <dbReference type="EMBL" id="GLQ33870.1"/>
    </source>
</evidence>
<keyword evidence="3" id="KW-1185">Reference proteome</keyword>
<gene>
    <name evidence="2" type="ORF">GCM10007939_01530</name>
</gene>
<proteinExistence type="predicted"/>
<dbReference type="Proteomes" id="UP001156694">
    <property type="component" value="Unassembled WGS sequence"/>
</dbReference>
<feature type="transmembrane region" description="Helical" evidence="1">
    <location>
        <begin position="173"/>
        <end position="194"/>
    </location>
</feature>
<name>A0ABQ5VRA6_9RHOB</name>
<dbReference type="EMBL" id="BSNN01000002">
    <property type="protein sequence ID" value="GLQ33870.1"/>
    <property type="molecule type" value="Genomic_DNA"/>
</dbReference>
<evidence type="ECO:0008006" key="4">
    <source>
        <dbReference type="Google" id="ProtNLM"/>
    </source>
</evidence>
<keyword evidence="1" id="KW-1133">Transmembrane helix</keyword>
<keyword evidence="1" id="KW-0812">Transmembrane</keyword>
<organism evidence="2 3">
    <name type="scientific">Amylibacter marinus</name>
    <dbReference type="NCBI Taxonomy" id="1475483"/>
    <lineage>
        <taxon>Bacteria</taxon>
        <taxon>Pseudomonadati</taxon>
        <taxon>Pseudomonadota</taxon>
        <taxon>Alphaproteobacteria</taxon>
        <taxon>Rhodobacterales</taxon>
        <taxon>Paracoccaceae</taxon>
        <taxon>Amylibacter</taxon>
    </lineage>
</organism>
<accession>A0ABQ5VRA6</accession>
<feature type="transmembrane region" description="Helical" evidence="1">
    <location>
        <begin position="145"/>
        <end position="166"/>
    </location>
</feature>